<evidence type="ECO:0000313" key="2">
    <source>
        <dbReference type="Proteomes" id="UP000499080"/>
    </source>
</evidence>
<gene>
    <name evidence="1" type="ORF">AVEN_60310_1</name>
</gene>
<evidence type="ECO:0000313" key="1">
    <source>
        <dbReference type="EMBL" id="GBM56328.1"/>
    </source>
</evidence>
<organism evidence="1 2">
    <name type="scientific">Araneus ventricosus</name>
    <name type="common">Orbweaver spider</name>
    <name type="synonym">Epeira ventricosa</name>
    <dbReference type="NCBI Taxonomy" id="182803"/>
    <lineage>
        <taxon>Eukaryota</taxon>
        <taxon>Metazoa</taxon>
        <taxon>Ecdysozoa</taxon>
        <taxon>Arthropoda</taxon>
        <taxon>Chelicerata</taxon>
        <taxon>Arachnida</taxon>
        <taxon>Araneae</taxon>
        <taxon>Araneomorphae</taxon>
        <taxon>Entelegynae</taxon>
        <taxon>Araneoidea</taxon>
        <taxon>Araneidae</taxon>
        <taxon>Araneus</taxon>
    </lineage>
</organism>
<dbReference type="EMBL" id="BGPR01001540">
    <property type="protein sequence ID" value="GBM56328.1"/>
    <property type="molecule type" value="Genomic_DNA"/>
</dbReference>
<sequence length="105" mass="11455">MIQKFETARQLGILPGRGRKQIPSSSVEDVATAVVEACGQSPHASDGDSGVRTTFALELLARIVVDVTWSCDILWSDEAHFCLNGHVNTHNCRIWAAENPHLSTL</sequence>
<dbReference type="OrthoDB" id="6425040at2759"/>
<name>A0A4Y2GUY5_ARAVE</name>
<keyword evidence="2" id="KW-1185">Reference proteome</keyword>
<proteinExistence type="predicted"/>
<reference evidence="1 2" key="1">
    <citation type="journal article" date="2019" name="Sci. Rep.">
        <title>Orb-weaving spider Araneus ventricosus genome elucidates the spidroin gene catalogue.</title>
        <authorList>
            <person name="Kono N."/>
            <person name="Nakamura H."/>
            <person name="Ohtoshi R."/>
            <person name="Moran D.A.P."/>
            <person name="Shinohara A."/>
            <person name="Yoshida Y."/>
            <person name="Fujiwara M."/>
            <person name="Mori M."/>
            <person name="Tomita M."/>
            <person name="Arakawa K."/>
        </authorList>
    </citation>
    <scope>NUCLEOTIDE SEQUENCE [LARGE SCALE GENOMIC DNA]</scope>
</reference>
<protein>
    <submittedName>
        <fullName evidence="1">Uncharacterized protein</fullName>
    </submittedName>
</protein>
<dbReference type="AlphaFoldDB" id="A0A4Y2GUY5"/>
<accession>A0A4Y2GUY5</accession>
<comment type="caution">
    <text evidence="1">The sequence shown here is derived from an EMBL/GenBank/DDBJ whole genome shotgun (WGS) entry which is preliminary data.</text>
</comment>
<dbReference type="Proteomes" id="UP000499080">
    <property type="component" value="Unassembled WGS sequence"/>
</dbReference>